<dbReference type="OrthoDB" id="7376024at2"/>
<reference evidence="1 2" key="1">
    <citation type="submission" date="2013-07" db="EMBL/GenBank/DDBJ databases">
        <title>Comparative Genomic and Metabolomic Analysis of Twelve Strains of Pseudoalteromonas luteoviolacea.</title>
        <authorList>
            <person name="Vynne N.G."/>
            <person name="Mansson M."/>
            <person name="Gram L."/>
        </authorList>
    </citation>
    <scope>NUCLEOTIDE SEQUENCE [LARGE SCALE GENOMIC DNA]</scope>
    <source>
        <strain evidence="1 2">NCIMB 1942</strain>
    </source>
</reference>
<dbReference type="RefSeq" id="WP_063375800.1">
    <property type="nucleotide sequence ID" value="NZ_AUXT01000046.1"/>
</dbReference>
<dbReference type="Gene3D" id="3.30.70.100">
    <property type="match status" value="1"/>
</dbReference>
<comment type="caution">
    <text evidence="1">The sequence shown here is derived from an EMBL/GenBank/DDBJ whole genome shotgun (WGS) entry which is preliminary data.</text>
</comment>
<name>A0A167GLS5_9GAMM</name>
<dbReference type="SUPFAM" id="SSF54909">
    <property type="entry name" value="Dimeric alpha+beta barrel"/>
    <property type="match status" value="1"/>
</dbReference>
<evidence type="ECO:0000313" key="2">
    <source>
        <dbReference type="Proteomes" id="UP000076587"/>
    </source>
</evidence>
<dbReference type="PATRIC" id="fig|1365253.3.peg.826"/>
<dbReference type="InterPro" id="IPR011008">
    <property type="entry name" value="Dimeric_a/b-barrel"/>
</dbReference>
<organism evidence="1 2">
    <name type="scientific">Pseudoalteromonas luteoviolacea NCIMB 1942</name>
    <dbReference type="NCBI Taxonomy" id="1365253"/>
    <lineage>
        <taxon>Bacteria</taxon>
        <taxon>Pseudomonadati</taxon>
        <taxon>Pseudomonadota</taxon>
        <taxon>Gammaproteobacteria</taxon>
        <taxon>Alteromonadales</taxon>
        <taxon>Pseudoalteromonadaceae</taxon>
        <taxon>Pseudoalteromonas</taxon>
    </lineage>
</organism>
<proteinExistence type="predicted"/>
<dbReference type="Proteomes" id="UP000076587">
    <property type="component" value="Unassembled WGS sequence"/>
</dbReference>
<evidence type="ECO:0000313" key="1">
    <source>
        <dbReference type="EMBL" id="KZN55801.1"/>
    </source>
</evidence>
<dbReference type="AlphaFoldDB" id="A0A167GLS5"/>
<protein>
    <recommendedName>
        <fullName evidence="3">ABM domain-containing protein</fullName>
    </recommendedName>
</protein>
<dbReference type="EMBL" id="AUXT01000046">
    <property type="protein sequence ID" value="KZN55801.1"/>
    <property type="molecule type" value="Genomic_DNA"/>
</dbReference>
<accession>A0A167GLS5</accession>
<gene>
    <name evidence="1" type="ORF">N482_04825</name>
</gene>
<evidence type="ECO:0008006" key="3">
    <source>
        <dbReference type="Google" id="ProtNLM"/>
    </source>
</evidence>
<sequence>MPVRVQITCSLEPSNYPPLKAFLAQNLPNVRGFEGCERVNILFDETQSKMLIDEDWQSIKAHQNYMEFINNNGVLEKLTAHFSEPPKISYFYNGNL</sequence>